<keyword evidence="3" id="KW-1185">Reference proteome</keyword>
<keyword evidence="1" id="KW-0732">Signal</keyword>
<proteinExistence type="predicted"/>
<feature type="chain" id="PRO_5042812709" evidence="1">
    <location>
        <begin position="21"/>
        <end position="104"/>
    </location>
</feature>
<sequence>MKITICLVAWLLAVAELDEAKLQRIWPLLPSKSTISTADVAEVLRLGMCESEWWGWGVRDQIINHLSSVHIPIYYLPEKYGRSCILVLVTPSSYLSLAPHLLYL</sequence>
<protein>
    <submittedName>
        <fullName evidence="2">Uncharacterized protein</fullName>
    </submittedName>
</protein>
<comment type="caution">
    <text evidence="2">The sequence shown here is derived from an EMBL/GenBank/DDBJ whole genome shotgun (WGS) entry which is preliminary data.</text>
</comment>
<feature type="signal peptide" evidence="1">
    <location>
        <begin position="1"/>
        <end position="20"/>
    </location>
</feature>
<evidence type="ECO:0000313" key="2">
    <source>
        <dbReference type="EMBL" id="KAK4744845.1"/>
    </source>
</evidence>
<dbReference type="Proteomes" id="UP001345219">
    <property type="component" value="Chromosome 9"/>
</dbReference>
<evidence type="ECO:0000256" key="1">
    <source>
        <dbReference type="SAM" id="SignalP"/>
    </source>
</evidence>
<organism evidence="2 3">
    <name type="scientific">Trapa incisa</name>
    <dbReference type="NCBI Taxonomy" id="236973"/>
    <lineage>
        <taxon>Eukaryota</taxon>
        <taxon>Viridiplantae</taxon>
        <taxon>Streptophyta</taxon>
        <taxon>Embryophyta</taxon>
        <taxon>Tracheophyta</taxon>
        <taxon>Spermatophyta</taxon>
        <taxon>Magnoliopsida</taxon>
        <taxon>eudicotyledons</taxon>
        <taxon>Gunneridae</taxon>
        <taxon>Pentapetalae</taxon>
        <taxon>rosids</taxon>
        <taxon>malvids</taxon>
        <taxon>Myrtales</taxon>
        <taxon>Lythraceae</taxon>
        <taxon>Trapa</taxon>
    </lineage>
</organism>
<name>A0AAN7GF66_9MYRT</name>
<dbReference type="AlphaFoldDB" id="A0AAN7GF66"/>
<reference evidence="2 3" key="1">
    <citation type="journal article" date="2023" name="Hortic Res">
        <title>Pangenome of water caltrop reveals structural variations and asymmetric subgenome divergence after allopolyploidization.</title>
        <authorList>
            <person name="Zhang X."/>
            <person name="Chen Y."/>
            <person name="Wang L."/>
            <person name="Yuan Y."/>
            <person name="Fang M."/>
            <person name="Shi L."/>
            <person name="Lu R."/>
            <person name="Comes H.P."/>
            <person name="Ma Y."/>
            <person name="Chen Y."/>
            <person name="Huang G."/>
            <person name="Zhou Y."/>
            <person name="Zheng Z."/>
            <person name="Qiu Y."/>
        </authorList>
    </citation>
    <scope>NUCLEOTIDE SEQUENCE [LARGE SCALE GENOMIC DNA]</scope>
    <source>
        <tissue evidence="2">Roots</tissue>
    </source>
</reference>
<accession>A0AAN7GF66</accession>
<dbReference type="EMBL" id="JAXIOK010000022">
    <property type="protein sequence ID" value="KAK4744845.1"/>
    <property type="molecule type" value="Genomic_DNA"/>
</dbReference>
<evidence type="ECO:0000313" key="3">
    <source>
        <dbReference type="Proteomes" id="UP001345219"/>
    </source>
</evidence>
<gene>
    <name evidence="2" type="ORF">SAY87_011157</name>
</gene>